<reference evidence="7 8" key="1">
    <citation type="journal article" date="2020" name="J. Phycol.">
        <title>Comparative genome analysis reveals Cyanidiococcus gen. nov., a new extremophilic red algal genus sister to Cyanidioschyzon (Cyanidioschyzonaceae, Rhodophyta).</title>
        <authorList>
            <person name="Liu S.-L."/>
            <person name="Chiang Y.-R."/>
            <person name="Yoon H.S."/>
            <person name="Fu H.-Y."/>
        </authorList>
    </citation>
    <scope>NUCLEOTIDE SEQUENCE [LARGE SCALE GENOMIC DNA]</scope>
    <source>
        <strain evidence="7 8">THAL066</strain>
    </source>
</reference>
<dbReference type="PROSITE" id="PS50011">
    <property type="entry name" value="PROTEIN_KINASE_DOM"/>
    <property type="match status" value="1"/>
</dbReference>
<feature type="region of interest" description="Disordered" evidence="5">
    <location>
        <begin position="498"/>
        <end position="518"/>
    </location>
</feature>
<keyword evidence="1" id="KW-0808">Transferase</keyword>
<dbReference type="InterPro" id="IPR008271">
    <property type="entry name" value="Ser/Thr_kinase_AS"/>
</dbReference>
<dbReference type="Gene3D" id="3.30.200.20">
    <property type="entry name" value="Phosphorylase Kinase, domain 1"/>
    <property type="match status" value="1"/>
</dbReference>
<evidence type="ECO:0000256" key="1">
    <source>
        <dbReference type="ARBA" id="ARBA00022527"/>
    </source>
</evidence>
<protein>
    <recommendedName>
        <fullName evidence="6">Protein kinase domain-containing protein</fullName>
    </recommendedName>
</protein>
<feature type="compositionally biased region" description="Basic and acidic residues" evidence="5">
    <location>
        <begin position="741"/>
        <end position="752"/>
    </location>
</feature>
<keyword evidence="8" id="KW-1185">Reference proteome</keyword>
<dbReference type="PROSITE" id="PS00108">
    <property type="entry name" value="PROTEIN_KINASE_ST"/>
    <property type="match status" value="1"/>
</dbReference>
<evidence type="ECO:0000313" key="7">
    <source>
        <dbReference type="EMBL" id="KAF6004170.1"/>
    </source>
</evidence>
<evidence type="ECO:0000256" key="5">
    <source>
        <dbReference type="SAM" id="MobiDB-lite"/>
    </source>
</evidence>
<evidence type="ECO:0000256" key="3">
    <source>
        <dbReference type="ARBA" id="ARBA00022840"/>
    </source>
</evidence>
<evidence type="ECO:0000313" key="8">
    <source>
        <dbReference type="Proteomes" id="UP000530660"/>
    </source>
</evidence>
<feature type="compositionally biased region" description="Basic and acidic residues" evidence="5">
    <location>
        <begin position="502"/>
        <end position="518"/>
    </location>
</feature>
<name>A0A7J7IN55_9RHOD</name>
<keyword evidence="3 4" id="KW-0067">ATP-binding</keyword>
<accession>A0A7J7IN55</accession>
<dbReference type="InterPro" id="IPR017441">
    <property type="entry name" value="Protein_kinase_ATP_BS"/>
</dbReference>
<feature type="region of interest" description="Disordered" evidence="5">
    <location>
        <begin position="256"/>
        <end position="285"/>
    </location>
</feature>
<dbReference type="SUPFAM" id="SSF56112">
    <property type="entry name" value="Protein kinase-like (PK-like)"/>
    <property type="match status" value="1"/>
</dbReference>
<evidence type="ECO:0000256" key="4">
    <source>
        <dbReference type="PROSITE-ProRule" id="PRU10141"/>
    </source>
</evidence>
<feature type="region of interest" description="Disordered" evidence="5">
    <location>
        <begin position="1053"/>
        <end position="1072"/>
    </location>
</feature>
<dbReference type="PROSITE" id="PS00107">
    <property type="entry name" value="PROTEIN_KINASE_ATP"/>
    <property type="match status" value="1"/>
</dbReference>
<dbReference type="SMART" id="SM00220">
    <property type="entry name" value="S_TKc"/>
    <property type="match status" value="1"/>
</dbReference>
<dbReference type="InterPro" id="IPR000719">
    <property type="entry name" value="Prot_kinase_dom"/>
</dbReference>
<comment type="caution">
    <text evidence="7">The sequence shown here is derived from an EMBL/GenBank/DDBJ whole genome shotgun (WGS) entry which is preliminary data.</text>
</comment>
<dbReference type="GO" id="GO:0005524">
    <property type="term" value="F:ATP binding"/>
    <property type="evidence" value="ECO:0007669"/>
    <property type="project" value="UniProtKB-UniRule"/>
</dbReference>
<gene>
    <name evidence="7" type="ORF">F1559_003060</name>
</gene>
<dbReference type="PANTHER" id="PTHR44329:SF298">
    <property type="entry name" value="MIXED LINEAGE KINASE DOMAIN-LIKE PROTEIN"/>
    <property type="match status" value="1"/>
</dbReference>
<keyword evidence="1" id="KW-0723">Serine/threonine-protein kinase</keyword>
<feature type="region of interest" description="Disordered" evidence="5">
    <location>
        <begin position="316"/>
        <end position="342"/>
    </location>
</feature>
<dbReference type="OrthoDB" id="1909at2759"/>
<dbReference type="CDD" id="cd13999">
    <property type="entry name" value="STKc_MAP3K-like"/>
    <property type="match status" value="1"/>
</dbReference>
<sequence>MDLVLNQLGSQRLTEGIDSVRWKYTVQSVLRVESQSVMALVERRETADEHRDTTTGSNRALLAERLDGTNVEAAAAEAELWLQAAERAPKLVVRLVDFIPVDAQCCVFVYEQHVPVELKAPLSESDLVRVVAQAFCLARICEELGTRVQYRLAASEFSVQGKARGFGPGVLHRIGSKVEEALSRETPTSACVDDKNTVFLLGCLMRELVGEHDALYSKHLLRLQASCLREMPEARPSLDIVERKLCRQIHRWGRASSEAGSTEARDEIPSTPEASDVSAPARSHDDLEDVLNEWQTGKPRSKEPKHACFDVPYPAATSRAGVSREPSRVNTDSKSTDDDPKARYSLIESDAPHRNPDRVEQITQLAFGTAEESSVPPQCLRALVMETFIYSDTTAIDTVIKTLRRRVLQYSLNSFARLRALYIIHVLLIRGPRNVYDSVATYMDFISLLRSSGQRFLRPDWKRFPVKSAPLGSWIQGLSERLQDAARVIRRDQTNDQTGWLENHDAGGKRSRRQDRNRLDRQEMLVERTNALTSAYGAILMSKVDALRLWRDQGTVAKADVRNQSKRLAMAFALLRISKMAGKLAEELFADRQTLPMHEAIRDELVLEIVFGMASVASVLAPRLSATESEKMCNEFMMNLRQLTRVFAIAIPHYNDRNYEQLARACRSLWSLSQNLNIDQRSVFALVSRRLPEELSIGCGLRAPDSFATLPQVALYVLRATPKETTSTMPEASSIPLVARVDSKKPPPEHSRARSKSMSAVPSLHARATKPPLAAANSPATLPRNLDIDWSTIELVEELGRGSFGTVYKAKYLGYIVAVKVFEIGRSCSQGDQYRNFYSEVRTLCNLDHENILQFIGAGRAPSPPRLFIVTEFMSRGTLFDLLHRRREVLSPLRKKSMALDVCRGMAYLHDRGLMHRDLKSSNLLVDSSYRVKIGDFGLSKSIRYIALCQPMTGNCGTPQYMAPEVLASTPYGAGADVFSFGVLLWELLAEELPYQGMEPMRVIAAVLHMNERPPLNRHWHPDLVQLLRECWDRNPSKRPTFQALVKRLPPIPFPAPTAFDAKETDPRQNQQ</sequence>
<feature type="region of interest" description="Disordered" evidence="5">
    <location>
        <begin position="741"/>
        <end position="762"/>
    </location>
</feature>
<dbReference type="PANTHER" id="PTHR44329">
    <property type="entry name" value="SERINE/THREONINE-PROTEIN KINASE TNNI3K-RELATED"/>
    <property type="match status" value="1"/>
</dbReference>
<organism evidence="7 8">
    <name type="scientific">Cyanidiococcus yangmingshanensis</name>
    <dbReference type="NCBI Taxonomy" id="2690220"/>
    <lineage>
        <taxon>Eukaryota</taxon>
        <taxon>Rhodophyta</taxon>
        <taxon>Bangiophyceae</taxon>
        <taxon>Cyanidiales</taxon>
        <taxon>Cyanidiaceae</taxon>
        <taxon>Cyanidiococcus</taxon>
    </lineage>
</organism>
<feature type="compositionally biased region" description="Basic and acidic residues" evidence="5">
    <location>
        <begin position="1061"/>
        <end position="1072"/>
    </location>
</feature>
<dbReference type="Proteomes" id="UP000530660">
    <property type="component" value="Unassembled WGS sequence"/>
</dbReference>
<feature type="binding site" evidence="4">
    <location>
        <position position="820"/>
    </location>
    <ligand>
        <name>ATP</name>
        <dbReference type="ChEBI" id="CHEBI:30616"/>
    </ligand>
</feature>
<feature type="domain" description="Protein kinase" evidence="6">
    <location>
        <begin position="793"/>
        <end position="1052"/>
    </location>
</feature>
<evidence type="ECO:0000259" key="6">
    <source>
        <dbReference type="PROSITE" id="PS50011"/>
    </source>
</evidence>
<dbReference type="PRINTS" id="PR00109">
    <property type="entry name" value="TYRKINASE"/>
</dbReference>
<dbReference type="Pfam" id="PF07714">
    <property type="entry name" value="PK_Tyr_Ser-Thr"/>
    <property type="match status" value="1"/>
</dbReference>
<dbReference type="GO" id="GO:0004674">
    <property type="term" value="F:protein serine/threonine kinase activity"/>
    <property type="evidence" value="ECO:0007669"/>
    <property type="project" value="UniProtKB-KW"/>
</dbReference>
<dbReference type="AlphaFoldDB" id="A0A7J7IN55"/>
<dbReference type="Gene3D" id="1.10.510.10">
    <property type="entry name" value="Transferase(Phosphotransferase) domain 1"/>
    <property type="match status" value="1"/>
</dbReference>
<dbReference type="InterPro" id="IPR011009">
    <property type="entry name" value="Kinase-like_dom_sf"/>
</dbReference>
<keyword evidence="2 4" id="KW-0547">Nucleotide-binding</keyword>
<dbReference type="EMBL" id="VWRR01000004">
    <property type="protein sequence ID" value="KAF6004170.1"/>
    <property type="molecule type" value="Genomic_DNA"/>
</dbReference>
<evidence type="ECO:0000256" key="2">
    <source>
        <dbReference type="ARBA" id="ARBA00022741"/>
    </source>
</evidence>
<dbReference type="InterPro" id="IPR001245">
    <property type="entry name" value="Ser-Thr/Tyr_kinase_cat_dom"/>
</dbReference>
<dbReference type="InterPro" id="IPR051681">
    <property type="entry name" value="Ser/Thr_Kinases-Pseudokinases"/>
</dbReference>
<proteinExistence type="predicted"/>
<keyword evidence="1" id="KW-0418">Kinase</keyword>